<evidence type="ECO:0000256" key="7">
    <source>
        <dbReference type="PIRSR" id="PIRSR601382-2"/>
    </source>
</evidence>
<name>A0A1D9QLJ5_SCLS1</name>
<feature type="binding site" evidence="7">
    <location>
        <position position="583"/>
    </location>
    <ligand>
        <name>Ca(2+)</name>
        <dbReference type="ChEBI" id="CHEBI:29108"/>
    </ligand>
</feature>
<dbReference type="InterPro" id="IPR001382">
    <property type="entry name" value="Glyco_hydro_47"/>
</dbReference>
<evidence type="ECO:0000256" key="8">
    <source>
        <dbReference type="PIRSR" id="PIRSR601382-3"/>
    </source>
</evidence>
<gene>
    <name evidence="10" type="ORF">sscle_15g105760</name>
</gene>
<dbReference type="Pfam" id="PF01532">
    <property type="entry name" value="Glyco_hydro_47"/>
    <property type="match status" value="1"/>
</dbReference>
<evidence type="ECO:0000256" key="1">
    <source>
        <dbReference type="ARBA" id="ARBA00001913"/>
    </source>
</evidence>
<keyword evidence="9" id="KW-0326">Glycosidase</keyword>
<dbReference type="SUPFAM" id="SSF48225">
    <property type="entry name" value="Seven-hairpin glycosidases"/>
    <property type="match status" value="1"/>
</dbReference>
<dbReference type="InterPro" id="IPR050749">
    <property type="entry name" value="Glycosyl_Hydrolase_47"/>
</dbReference>
<dbReference type="UniPathway" id="UPA00378"/>
<feature type="active site" evidence="6">
    <location>
        <position position="318"/>
    </location>
</feature>
<keyword evidence="4 9" id="KW-0378">Hydrolase</keyword>
<dbReference type="Proteomes" id="UP000177798">
    <property type="component" value="Chromosome 15"/>
</dbReference>
<evidence type="ECO:0000313" key="10">
    <source>
        <dbReference type="EMBL" id="APA15806.1"/>
    </source>
</evidence>
<dbReference type="VEuPathDB" id="FungiDB:sscle_15g105760"/>
<keyword evidence="7" id="KW-0106">Calcium</keyword>
<protein>
    <recommendedName>
        <fullName evidence="9">alpha-1,2-Mannosidase</fullName>
        <ecNumber evidence="9">3.2.1.-</ecNumber>
    </recommendedName>
</protein>
<comment type="pathway">
    <text evidence="2">Protein modification; protein glycosylation.</text>
</comment>
<keyword evidence="7" id="KW-0479">Metal-binding</keyword>
<accession>A0A1D9QLJ5</accession>
<sequence length="592" mass="67756">MAFRWKALTLVAAIFLLLIIYQRPALKRYQESYDRTQPIVQSAPKEGGNKFRWSEVPHSFPVTDFIPLPTNPATTIPRIQHQFGKESQTEKSVRLARLEAVKSNFTHAWNGYVSHAWLKDEVMPLSGGSMDPFGGWAASLVDTLDTLWIMGMHSQFKAAVEAIQVIDFSTCALEQINVFETTIRYLGGFLSAYELSGEKYPVLLQKATEMGEMLYKSFDTPNHLPILRWYYHIAATGAKQEADDNVLESEIGSLTLEFTRLGQITGDPRFYDAVQRIMNIFDEQQSMSKLPGMWPVIVNAKDKNFVDYWGFTIGGMADSLYEYLPKQHLLLGGATQQYRRMYEYAMIAMRRNIFFRPMTKNGEDIRLPGNVDSDGKTLVTELKTQGEAQHLGCFAGGMVAIGAKIFENEKDLELARKLTEGCLWAYENMPLGIMAEKMHMVPCENENYCPWDEQKWLEGINKDTEGNETVNEKIQQHRLIPGVTKFDDGRYILRPEAIESVFILYRITGDPDLQERAWTMFNNIIKHTITDIAHAALDDCTVSENPRKADRMESFWMAETLKYFYLIFADPDLISLDEYVLNTEAHPLKRPK</sequence>
<proteinExistence type="inferred from homology"/>
<evidence type="ECO:0000256" key="9">
    <source>
        <dbReference type="RuleBase" id="RU361193"/>
    </source>
</evidence>
<evidence type="ECO:0000256" key="5">
    <source>
        <dbReference type="ARBA" id="ARBA00023157"/>
    </source>
</evidence>
<dbReference type="PRINTS" id="PR00747">
    <property type="entry name" value="GLYHDRLASE47"/>
</dbReference>
<dbReference type="RefSeq" id="XP_001589617.1">
    <property type="nucleotide sequence ID" value="XM_001589567.1"/>
</dbReference>
<dbReference type="GO" id="GO:0036503">
    <property type="term" value="P:ERAD pathway"/>
    <property type="evidence" value="ECO:0007669"/>
    <property type="project" value="UniProtKB-ARBA"/>
</dbReference>
<feature type="active site" description="Proton donor" evidence="6">
    <location>
        <position position="180"/>
    </location>
</feature>
<evidence type="ECO:0000256" key="2">
    <source>
        <dbReference type="ARBA" id="ARBA00004922"/>
    </source>
</evidence>
<dbReference type="InterPro" id="IPR012341">
    <property type="entry name" value="6hp_glycosidase-like_sf"/>
</dbReference>
<keyword evidence="5 8" id="KW-1015">Disulfide bond</keyword>
<reference evidence="11" key="1">
    <citation type="journal article" date="2017" name="Genome Biol. Evol.">
        <title>The complete genome sequence of the phytopathogenic fungus Sclerotinia sclerotiorum reveals insights into the genome architecture of broad host range pathogens.</title>
        <authorList>
            <person name="Derbyshire M."/>
            <person name="Denton-Giles M."/>
            <person name="Hegedus D."/>
            <person name="Seifbarghy S."/>
            <person name="Rollins J."/>
            <person name="van Kan J."/>
            <person name="Seidl M.F."/>
            <person name="Faino L."/>
            <person name="Mbengue M."/>
            <person name="Navaud O."/>
            <person name="Raffaele S."/>
            <person name="Hammond-Kosack K."/>
            <person name="Heard S."/>
            <person name="Oliver R."/>
        </authorList>
    </citation>
    <scope>NUCLEOTIDE SEQUENCE [LARGE SCALE GENOMIC DNA]</scope>
    <source>
        <strain evidence="11">ATCC 18683 / 1980 / Ss-1</strain>
    </source>
</reference>
<dbReference type="PANTHER" id="PTHR11742:SF49">
    <property type="entry name" value="ALPHA-1,2-MANNOSIDASE"/>
    <property type="match status" value="1"/>
</dbReference>
<dbReference type="AlphaFoldDB" id="A0A1D9QLJ5"/>
<dbReference type="GO" id="GO:0005975">
    <property type="term" value="P:carbohydrate metabolic process"/>
    <property type="evidence" value="ECO:0007669"/>
    <property type="project" value="InterPro"/>
</dbReference>
<organism evidence="10 11">
    <name type="scientific">Sclerotinia sclerotiorum (strain ATCC 18683 / 1980 / Ss-1)</name>
    <name type="common">White mold</name>
    <name type="synonym">Whetzelinia sclerotiorum</name>
    <dbReference type="NCBI Taxonomy" id="665079"/>
    <lineage>
        <taxon>Eukaryota</taxon>
        <taxon>Fungi</taxon>
        <taxon>Dikarya</taxon>
        <taxon>Ascomycota</taxon>
        <taxon>Pezizomycotina</taxon>
        <taxon>Leotiomycetes</taxon>
        <taxon>Helotiales</taxon>
        <taxon>Sclerotiniaceae</taxon>
        <taxon>Sclerotinia</taxon>
    </lineage>
</organism>
<feature type="active site" evidence="6">
    <location>
        <position position="496"/>
    </location>
</feature>
<dbReference type="OrthoDB" id="8118055at2759"/>
<dbReference type="InterPro" id="IPR036026">
    <property type="entry name" value="Seven-hairpin_glycosidases"/>
</dbReference>
<evidence type="ECO:0000256" key="6">
    <source>
        <dbReference type="PIRSR" id="PIRSR601382-1"/>
    </source>
</evidence>
<evidence type="ECO:0000256" key="3">
    <source>
        <dbReference type="ARBA" id="ARBA00007658"/>
    </source>
</evidence>
<dbReference type="OMA" id="FEWADWE"/>
<dbReference type="PANTHER" id="PTHR11742">
    <property type="entry name" value="MANNOSYL-OLIGOSACCHARIDE ALPHA-1,2-MANNOSIDASE-RELATED"/>
    <property type="match status" value="1"/>
</dbReference>
<dbReference type="EC" id="3.2.1.-" evidence="9"/>
<feature type="disulfide bond" evidence="8">
    <location>
        <begin position="393"/>
        <end position="422"/>
    </location>
</feature>
<feature type="active site" description="Proton donor" evidence="6">
    <location>
        <position position="436"/>
    </location>
</feature>
<dbReference type="EMBL" id="CP017828">
    <property type="protein sequence ID" value="APA15806.1"/>
    <property type="molecule type" value="Genomic_DNA"/>
</dbReference>
<dbReference type="GO" id="GO:0005509">
    <property type="term" value="F:calcium ion binding"/>
    <property type="evidence" value="ECO:0007669"/>
    <property type="project" value="InterPro"/>
</dbReference>
<dbReference type="Gene3D" id="1.50.10.10">
    <property type="match status" value="1"/>
</dbReference>
<dbReference type="GO" id="GO:0004571">
    <property type="term" value="F:mannosyl-oligosaccharide 1,2-alpha-mannosidase activity"/>
    <property type="evidence" value="ECO:0007669"/>
    <property type="project" value="InterPro"/>
</dbReference>
<comment type="similarity">
    <text evidence="3 9">Belongs to the glycosyl hydrolase 47 family.</text>
</comment>
<comment type="cofactor">
    <cofactor evidence="1 7">
        <name>Ca(2+)</name>
        <dbReference type="ChEBI" id="CHEBI:29108"/>
    </cofactor>
</comment>
<dbReference type="KEGG" id="ssl:SS1G_09338"/>
<evidence type="ECO:0000256" key="4">
    <source>
        <dbReference type="ARBA" id="ARBA00022801"/>
    </source>
</evidence>
<dbReference type="FunFam" id="1.50.10.10:FF:000037">
    <property type="entry name" value="alpha-1,2-Mannosidase"/>
    <property type="match status" value="1"/>
</dbReference>
<dbReference type="GO" id="GO:0016020">
    <property type="term" value="C:membrane"/>
    <property type="evidence" value="ECO:0007669"/>
    <property type="project" value="InterPro"/>
</dbReference>
<evidence type="ECO:0000313" key="11">
    <source>
        <dbReference type="Proteomes" id="UP000177798"/>
    </source>
</evidence>